<sequence length="295" mass="32430">MLIVRYVGQERELLQHALLPGPGSYNPYTPRGPAEESPSRPTQHRGTVPVLHGRPVVDPVPMTRVYASRRPASLLRNRPVEIRPGGRPYTGDMSTRPGRGGGGTRMEQRRRAVSAGVVRGKVRTGPANPERGGQDRARLLAAGYGRGVGAISGTGTSLLREIVRTTANHQERQMNQEEKFARPISVRSGGRSPGTPLSPGTRASMKPIPVTRPLRTVKRRDRNAVSPRPGPGSYTIISQWQKPITDMSRASSRHQMFRLSSMNNREHVPGPAYYHKPEVKAAVDRSVRTDKAFPV</sequence>
<dbReference type="EMBL" id="BDIP01002087">
    <property type="protein sequence ID" value="GIQ85705.1"/>
    <property type="molecule type" value="Genomic_DNA"/>
</dbReference>
<proteinExistence type="predicted"/>
<feature type="compositionally biased region" description="Basic and acidic residues" evidence="1">
    <location>
        <begin position="169"/>
        <end position="181"/>
    </location>
</feature>
<feature type="region of interest" description="Disordered" evidence="1">
    <location>
        <begin position="169"/>
        <end position="207"/>
    </location>
</feature>
<dbReference type="Proteomes" id="UP000265618">
    <property type="component" value="Unassembled WGS sequence"/>
</dbReference>
<reference evidence="2 3" key="1">
    <citation type="journal article" date="2018" name="PLoS ONE">
        <title>The draft genome of Kipferlia bialata reveals reductive genome evolution in fornicate parasites.</title>
        <authorList>
            <person name="Tanifuji G."/>
            <person name="Takabayashi S."/>
            <person name="Kume K."/>
            <person name="Takagi M."/>
            <person name="Nakayama T."/>
            <person name="Kamikawa R."/>
            <person name="Inagaki Y."/>
            <person name="Hashimoto T."/>
        </authorList>
    </citation>
    <scope>NUCLEOTIDE SEQUENCE [LARGE SCALE GENOMIC DNA]</scope>
    <source>
        <strain evidence="2">NY0173</strain>
    </source>
</reference>
<keyword evidence="3" id="KW-1185">Reference proteome</keyword>
<gene>
    <name evidence="2" type="ORF">KIPB_007417</name>
</gene>
<accession>A0A9K3D157</accession>
<protein>
    <submittedName>
        <fullName evidence="2">Uncharacterized protein</fullName>
    </submittedName>
</protein>
<feature type="region of interest" description="Disordered" evidence="1">
    <location>
        <begin position="18"/>
        <end position="56"/>
    </location>
</feature>
<feature type="region of interest" description="Disordered" evidence="1">
    <location>
        <begin position="80"/>
        <end position="117"/>
    </location>
</feature>
<name>A0A9K3D157_9EUKA</name>
<evidence type="ECO:0000256" key="1">
    <source>
        <dbReference type="SAM" id="MobiDB-lite"/>
    </source>
</evidence>
<comment type="caution">
    <text evidence="2">The sequence shown here is derived from an EMBL/GenBank/DDBJ whole genome shotgun (WGS) entry which is preliminary data.</text>
</comment>
<organism evidence="2 3">
    <name type="scientific">Kipferlia bialata</name>
    <dbReference type="NCBI Taxonomy" id="797122"/>
    <lineage>
        <taxon>Eukaryota</taxon>
        <taxon>Metamonada</taxon>
        <taxon>Carpediemonas-like organisms</taxon>
        <taxon>Kipferlia</taxon>
    </lineage>
</organism>
<evidence type="ECO:0000313" key="3">
    <source>
        <dbReference type="Proteomes" id="UP000265618"/>
    </source>
</evidence>
<evidence type="ECO:0000313" key="2">
    <source>
        <dbReference type="EMBL" id="GIQ85705.1"/>
    </source>
</evidence>
<dbReference type="AlphaFoldDB" id="A0A9K3D157"/>